<feature type="compositionally biased region" description="Basic residues" evidence="1">
    <location>
        <begin position="1065"/>
        <end position="1093"/>
    </location>
</feature>
<feature type="compositionally biased region" description="Pro residues" evidence="1">
    <location>
        <begin position="350"/>
        <end position="361"/>
    </location>
</feature>
<feature type="compositionally biased region" description="Pro residues" evidence="1">
    <location>
        <begin position="385"/>
        <end position="396"/>
    </location>
</feature>
<feature type="compositionally biased region" description="Low complexity" evidence="1">
    <location>
        <begin position="514"/>
        <end position="534"/>
    </location>
</feature>
<proteinExistence type="predicted"/>
<feature type="compositionally biased region" description="Basic and acidic residues" evidence="1">
    <location>
        <begin position="1339"/>
        <end position="1348"/>
    </location>
</feature>
<feature type="region of interest" description="Disordered" evidence="1">
    <location>
        <begin position="434"/>
        <end position="536"/>
    </location>
</feature>
<feature type="domain" description="MBD" evidence="3">
    <location>
        <begin position="11"/>
        <end position="81"/>
    </location>
</feature>
<feature type="compositionally biased region" description="Basic residues" evidence="1">
    <location>
        <begin position="1584"/>
        <end position="1595"/>
    </location>
</feature>
<accession>A0ABD1JLI0</accession>
<feature type="region of interest" description="Disordered" evidence="1">
    <location>
        <begin position="633"/>
        <end position="688"/>
    </location>
</feature>
<feature type="compositionally biased region" description="Low complexity" evidence="1">
    <location>
        <begin position="454"/>
        <end position="489"/>
    </location>
</feature>
<feature type="region of interest" description="Disordered" evidence="1">
    <location>
        <begin position="1036"/>
        <end position="1162"/>
    </location>
</feature>
<dbReference type="SUPFAM" id="SSF54171">
    <property type="entry name" value="DNA-binding domain"/>
    <property type="match status" value="1"/>
</dbReference>
<dbReference type="InterPro" id="IPR000313">
    <property type="entry name" value="PWWP_dom"/>
</dbReference>
<feature type="compositionally biased region" description="Polar residues" evidence="1">
    <location>
        <begin position="1036"/>
        <end position="1046"/>
    </location>
</feature>
<dbReference type="SMART" id="SM00391">
    <property type="entry name" value="MBD"/>
    <property type="match status" value="1"/>
</dbReference>
<feature type="compositionally biased region" description="Gly residues" evidence="1">
    <location>
        <begin position="1145"/>
        <end position="1162"/>
    </location>
</feature>
<feature type="region of interest" description="Disordered" evidence="1">
    <location>
        <begin position="1227"/>
        <end position="1376"/>
    </location>
</feature>
<evidence type="ECO:0000259" key="2">
    <source>
        <dbReference type="PROSITE" id="PS50812"/>
    </source>
</evidence>
<evidence type="ECO:0000313" key="4">
    <source>
        <dbReference type="EMBL" id="KAL2087942.1"/>
    </source>
</evidence>
<evidence type="ECO:0000256" key="1">
    <source>
        <dbReference type="SAM" id="MobiDB-lite"/>
    </source>
</evidence>
<evidence type="ECO:0000259" key="3">
    <source>
        <dbReference type="PROSITE" id="PS50982"/>
    </source>
</evidence>
<comment type="caution">
    <text evidence="4">The sequence shown here is derived from an EMBL/GenBank/DDBJ whole genome shotgun (WGS) entry which is preliminary data.</text>
</comment>
<feature type="region of interest" description="Disordered" evidence="1">
    <location>
        <begin position="559"/>
        <end position="598"/>
    </location>
</feature>
<feature type="region of interest" description="Disordered" evidence="1">
    <location>
        <begin position="344"/>
        <end position="407"/>
    </location>
</feature>
<feature type="compositionally biased region" description="Low complexity" evidence="1">
    <location>
        <begin position="194"/>
        <end position="204"/>
    </location>
</feature>
<protein>
    <recommendedName>
        <fullName evidence="6">Methyl-CpG-binding domain protein 5</fullName>
    </recommendedName>
</protein>
<dbReference type="SUPFAM" id="SSF63748">
    <property type="entry name" value="Tudor/PWWP/MBT"/>
    <property type="match status" value="1"/>
</dbReference>
<evidence type="ECO:0000313" key="5">
    <source>
        <dbReference type="Proteomes" id="UP001591681"/>
    </source>
</evidence>
<dbReference type="PROSITE" id="PS50812">
    <property type="entry name" value="PWWP"/>
    <property type="match status" value="1"/>
</dbReference>
<keyword evidence="5" id="KW-1185">Reference proteome</keyword>
<feature type="region of interest" description="Disordered" evidence="1">
    <location>
        <begin position="873"/>
        <end position="932"/>
    </location>
</feature>
<dbReference type="PROSITE" id="PS50982">
    <property type="entry name" value="MBD"/>
    <property type="match status" value="1"/>
</dbReference>
<dbReference type="EMBL" id="JBHFQA010000014">
    <property type="protein sequence ID" value="KAL2087942.1"/>
    <property type="molecule type" value="Genomic_DNA"/>
</dbReference>
<feature type="region of interest" description="Disordered" evidence="1">
    <location>
        <begin position="700"/>
        <end position="761"/>
    </location>
</feature>
<feature type="compositionally biased region" description="Gly residues" evidence="1">
    <location>
        <begin position="877"/>
        <end position="888"/>
    </location>
</feature>
<dbReference type="PANTHER" id="PTHR16112">
    <property type="entry name" value="METHYL-CPG BINDING PROTEIN, DROSOPHILA"/>
    <property type="match status" value="1"/>
</dbReference>
<dbReference type="Proteomes" id="UP001591681">
    <property type="component" value="Unassembled WGS sequence"/>
</dbReference>
<feature type="region of interest" description="Disordered" evidence="1">
    <location>
        <begin position="174"/>
        <end position="291"/>
    </location>
</feature>
<name>A0ABD1JLI0_9TELE</name>
<dbReference type="PANTHER" id="PTHR16112:SF18">
    <property type="entry name" value="METHYL-CPG-BINDING DOMAIN PROTEIN 5"/>
    <property type="match status" value="1"/>
</dbReference>
<reference evidence="4 5" key="1">
    <citation type="submission" date="2024-09" db="EMBL/GenBank/DDBJ databases">
        <title>A chromosome-level genome assembly of Gray's grenadier anchovy, Coilia grayii.</title>
        <authorList>
            <person name="Fu Z."/>
        </authorList>
    </citation>
    <scope>NUCLEOTIDE SEQUENCE [LARGE SCALE GENOMIC DNA]</scope>
    <source>
        <strain evidence="4">G4</strain>
        <tissue evidence="4">Muscle</tissue>
    </source>
</reference>
<feature type="compositionally biased region" description="Gly residues" evidence="1">
    <location>
        <begin position="575"/>
        <end position="587"/>
    </location>
</feature>
<dbReference type="Gene3D" id="2.30.30.140">
    <property type="match status" value="1"/>
</dbReference>
<feature type="region of interest" description="Disordered" evidence="1">
    <location>
        <begin position="1575"/>
        <end position="1595"/>
    </location>
</feature>
<dbReference type="InterPro" id="IPR016177">
    <property type="entry name" value="DNA-bd_dom_sf"/>
</dbReference>
<evidence type="ECO:0008006" key="6">
    <source>
        <dbReference type="Google" id="ProtNLM"/>
    </source>
</evidence>
<sequence length="1595" mass="166836">MNGAKECEAGDSEGQPSLAQVPIGWKRKVDPTGVIYISPSGSVLSCLEQVKSYLLTDGTCKCGLECPLILPKVFNFDPGAAVKQRTAEDVKADEDVTKLCIHKRKLIAVATLHKSMEMPHPPLGLGSPGGATAAAPGGAMRSAAPRAIRNKSHEGLSGPGAASDCKNPFKMMMATGPRPYPHPQDMAAAHHHQQLQLQHQQQQQDLYSGYQRQRLASGEPGPKSPYRSGGLHHHTGMLSPTSGVPQAYGDSPLSPRTDSLGSPDAFARAGNPCAFQGGGSPGSLHGTSRTPLSPPAVMLQSSCAMAGRTNTPLSPNTTKSPIMKKPMCNFPPGMDMPRAVFHHGKSQPAPNHPTPSAPAMPPTCILQKKPMSSEKDPLGILDPIPSKPVNPNPMPAPNSSSYPPGVHSQVPMMNVNIPPAIVPLPSNLPLPTVKLGPVGHGGHMQRTQPTATGVISPSPVTSPVHVSAPPHGRLDSSSPQRSRSSSTSSDHGSFAVPSGPQAPCGGMKVPPRSPRSSLGSPRPAMPSSPSSAKSDALHQYKDVPNQLLAGMGNTLSAPHNSMFPPPPTSASSACGTGGGGGGAGGSGNPQKNHPGLLGMPLNQILNQQNAASFPASSLLSAAAKAQLANQNKMGGGGAGSGGSGGGMGGGGGHPCSNAVDGHSTLNPMLPPPSSAMLLNSVPESGQSGRAALRDKLMAQQRDPLRKRKQSSGSGAASGGGGTGTSHHDSMVFNMLKPDIAGHPRMAGGPHPPAPPPAGEQLRKAPSRLAGLPPNTSMAQLLQSMSSQNSHMAQTARMGPGPGMAPGPGGLGPAQMHFGDGVMSAGPGHQNLQAQQQQQRLHGPTDGMHCPSMDPGGPAGQMPYGGGMMNQLQASAMGGSGPMGQGGQLPMGNPSMGHPGGHPQQLSYLQQQQHQQQQQGHPLSHGRANVSGMMLSSNDGSCVQAISESGDGSSMNCMSNPQMGGMQAHVNTSSHMYQGQAQLQQQHPQQQALHPGMQGMHGPAPSFQAQHAYQENLYMDNSSNNSMACLYQNYQQPHPQMTSQPLSSLPEEGPGMQHSLQQYQASHHHHHQQQQQQHHHQLQHHQLQQHHQQHHQQQQQQQHHQQQQQQHHHHQQQQHHHQLQQHQQVLRDMKAQSEAMSSAGSAGTGACGPGPGSGGGGGGPEAVDAIYRAVVDAASKGVHVTITTATAGGSTQASPVTALSAMSAFTASIGEPHGLQHPANVGTSAAAAMHGQQGDPSVGANPAPRARQPRPGRPRKNSEQGRSPPEGADTTTSHDYFRSPSGGSGGGATPSGQWEGLEAGGQTQWQAGGGAGEEFLECPPHARRSPAQPPPVSDGTPHDMGRPTDRTSSSYLEEGFRGGGGGGRTPINFKERLEQTVERCAHMNGGSGAIGQPPAVLAARGAYNDPLGPPRQELTGDDQSPSSSTSLEGPLAKDYGHYNGHYNGHCAVPSPSDTRSLSSEEELRHPDSPAPELLHYRQRGFSMGELVWSQIKGFPPWPAKLVGGEEQLHKPGMQLSEPAKVEPEKLKTLTQDLEALERVAKMNRKSGKLNNHLEAAIQEAMSELDKISTVHQIPTRDRQVRLPKPKRRKISR</sequence>
<organism evidence="4 5">
    <name type="scientific">Coilia grayii</name>
    <name type="common">Gray's grenadier anchovy</name>
    <dbReference type="NCBI Taxonomy" id="363190"/>
    <lineage>
        <taxon>Eukaryota</taxon>
        <taxon>Metazoa</taxon>
        <taxon>Chordata</taxon>
        <taxon>Craniata</taxon>
        <taxon>Vertebrata</taxon>
        <taxon>Euteleostomi</taxon>
        <taxon>Actinopterygii</taxon>
        <taxon>Neopterygii</taxon>
        <taxon>Teleostei</taxon>
        <taxon>Clupei</taxon>
        <taxon>Clupeiformes</taxon>
        <taxon>Clupeoidei</taxon>
        <taxon>Engraulidae</taxon>
        <taxon>Coilinae</taxon>
        <taxon>Coilia</taxon>
    </lineage>
</organism>
<dbReference type="InterPro" id="IPR001739">
    <property type="entry name" value="Methyl_CpG_DNA-bd"/>
</dbReference>
<feature type="compositionally biased region" description="Gly residues" evidence="1">
    <location>
        <begin position="633"/>
        <end position="653"/>
    </location>
</feature>
<feature type="compositionally biased region" description="Low complexity" evidence="1">
    <location>
        <begin position="900"/>
        <end position="925"/>
    </location>
</feature>
<feature type="region of interest" description="Disordered" evidence="1">
    <location>
        <begin position="1403"/>
        <end position="1474"/>
    </location>
</feature>
<feature type="compositionally biased region" description="Basic residues" evidence="1">
    <location>
        <begin position="1109"/>
        <end position="1122"/>
    </location>
</feature>
<feature type="compositionally biased region" description="Low complexity" evidence="1">
    <location>
        <begin position="1094"/>
        <end position="1108"/>
    </location>
</feature>
<gene>
    <name evidence="4" type="ORF">ACEWY4_016770</name>
</gene>
<feature type="compositionally biased region" description="Polar residues" evidence="1">
    <location>
        <begin position="1420"/>
        <end position="1430"/>
    </location>
</feature>
<feature type="domain" description="PWWP" evidence="2">
    <location>
        <begin position="1486"/>
        <end position="1505"/>
    </location>
</feature>